<dbReference type="InterPro" id="IPR005034">
    <property type="entry name" value="Dicer_dimerisation"/>
</dbReference>
<feature type="transmembrane region" description="Helical" evidence="16">
    <location>
        <begin position="2050"/>
        <end position="2070"/>
    </location>
</feature>
<dbReference type="InterPro" id="IPR003100">
    <property type="entry name" value="PAZ_dom"/>
</dbReference>
<evidence type="ECO:0000256" key="11">
    <source>
        <dbReference type="ARBA" id="ARBA00022842"/>
    </source>
</evidence>
<evidence type="ECO:0000259" key="23">
    <source>
        <dbReference type="PROSITE" id="PS51327"/>
    </source>
</evidence>
<dbReference type="GO" id="GO:1990961">
    <property type="term" value="P:xenobiotic detoxification by transmembrane export across the plasma membrane"/>
    <property type="evidence" value="ECO:0007669"/>
    <property type="project" value="InterPro"/>
</dbReference>
<keyword evidence="13" id="KW-0464">Manganese</keyword>
<evidence type="ECO:0000256" key="5">
    <source>
        <dbReference type="ARBA" id="ARBA00022737"/>
    </source>
</evidence>
<feature type="domain" description="PAZ" evidence="20">
    <location>
        <begin position="874"/>
        <end position="1005"/>
    </location>
</feature>
<evidence type="ECO:0000256" key="9">
    <source>
        <dbReference type="ARBA" id="ARBA00022833"/>
    </source>
</evidence>
<dbReference type="PROSITE" id="PS50142">
    <property type="entry name" value="RNASE_3_2"/>
    <property type="match status" value="2"/>
</dbReference>
<keyword evidence="16" id="KW-0812">Transmembrane</keyword>
<dbReference type="SUPFAM" id="SSF69065">
    <property type="entry name" value="RNase III domain-like"/>
    <property type="match status" value="2"/>
</dbReference>
<dbReference type="InterPro" id="IPR006935">
    <property type="entry name" value="Helicase/UvrB_N"/>
</dbReference>
<dbReference type="Gene3D" id="1.10.1520.10">
    <property type="entry name" value="Ribonuclease III domain"/>
    <property type="match status" value="2"/>
</dbReference>
<feature type="transmembrane region" description="Helical" evidence="16">
    <location>
        <begin position="1822"/>
        <end position="1843"/>
    </location>
</feature>
<feature type="transmembrane region" description="Helical" evidence="16">
    <location>
        <begin position="1883"/>
        <end position="1909"/>
    </location>
</feature>
<evidence type="ECO:0000259" key="18">
    <source>
        <dbReference type="PROSITE" id="PS50137"/>
    </source>
</evidence>
<protein>
    <recommendedName>
        <fullName evidence="16">Protein DETOXIFICATION</fullName>
    </recommendedName>
    <alternativeName>
        <fullName evidence="16">Multidrug and toxic compound extrusion protein</fullName>
    </alternativeName>
</protein>
<evidence type="ECO:0000313" key="24">
    <source>
        <dbReference type="EMBL" id="KAB8342706.1"/>
    </source>
</evidence>
<dbReference type="GO" id="GO:0016020">
    <property type="term" value="C:membrane"/>
    <property type="evidence" value="ECO:0007669"/>
    <property type="project" value="InterPro"/>
</dbReference>
<dbReference type="InterPro" id="IPR014001">
    <property type="entry name" value="Helicase_ATP-bd"/>
</dbReference>
<dbReference type="InterPro" id="IPR027417">
    <property type="entry name" value="P-loop_NTPase"/>
</dbReference>
<evidence type="ECO:0000259" key="22">
    <source>
        <dbReference type="PROSITE" id="PS51194"/>
    </source>
</evidence>
<reference evidence="24 25" key="1">
    <citation type="submission" date="2019-06" db="EMBL/GenBank/DDBJ databases">
        <title>A chromosomal-level reference genome of Carpinus fangiana (Coryloideae, Betulaceae).</title>
        <authorList>
            <person name="Yang X."/>
            <person name="Wang Z."/>
            <person name="Zhang L."/>
            <person name="Hao G."/>
            <person name="Liu J."/>
            <person name="Yang Y."/>
        </authorList>
    </citation>
    <scope>NUCLEOTIDE SEQUENCE [LARGE SCALE GENOMIC DNA]</scope>
    <source>
        <strain evidence="24">Cfa_2016G</strain>
        <tissue evidence="24">Leaf</tissue>
    </source>
</reference>
<dbReference type="InterPro" id="IPR001650">
    <property type="entry name" value="Helicase_C-like"/>
</dbReference>
<comment type="similarity">
    <text evidence="3 16">Belongs to the multi antimicrobial extrusion (MATE) (TC 2.A.66.1) family.</text>
</comment>
<dbReference type="SUPFAM" id="SSF52540">
    <property type="entry name" value="P-loop containing nucleoside triphosphate hydrolases"/>
    <property type="match status" value="1"/>
</dbReference>
<feature type="region of interest" description="Disordered" evidence="17">
    <location>
        <begin position="1"/>
        <end position="35"/>
    </location>
</feature>
<comment type="caution">
    <text evidence="24">The sequence shown here is derived from an EMBL/GenBank/DDBJ whole genome shotgun (WGS) entry which is preliminary data.</text>
</comment>
<dbReference type="PANTHER" id="PTHR14950">
    <property type="entry name" value="DICER-RELATED"/>
    <property type="match status" value="1"/>
</dbReference>
<feature type="transmembrane region" description="Helical" evidence="16">
    <location>
        <begin position="1748"/>
        <end position="1771"/>
    </location>
</feature>
<evidence type="ECO:0000256" key="14">
    <source>
        <dbReference type="ARBA" id="ARBA00035116"/>
    </source>
</evidence>
<dbReference type="GO" id="GO:0003677">
    <property type="term" value="F:DNA binding"/>
    <property type="evidence" value="ECO:0007669"/>
    <property type="project" value="InterPro"/>
</dbReference>
<proteinExistence type="inferred from homology"/>
<organism evidence="24 25">
    <name type="scientific">Carpinus fangiana</name>
    <dbReference type="NCBI Taxonomy" id="176857"/>
    <lineage>
        <taxon>Eukaryota</taxon>
        <taxon>Viridiplantae</taxon>
        <taxon>Streptophyta</taxon>
        <taxon>Embryophyta</taxon>
        <taxon>Tracheophyta</taxon>
        <taxon>Spermatophyta</taxon>
        <taxon>Magnoliopsida</taxon>
        <taxon>eudicotyledons</taxon>
        <taxon>Gunneridae</taxon>
        <taxon>Pentapetalae</taxon>
        <taxon>rosids</taxon>
        <taxon>fabids</taxon>
        <taxon>Fagales</taxon>
        <taxon>Betulaceae</taxon>
        <taxon>Carpinus</taxon>
    </lineage>
</organism>
<evidence type="ECO:0000256" key="15">
    <source>
        <dbReference type="PROSITE-ProRule" id="PRU00657"/>
    </source>
</evidence>
<dbReference type="Pfam" id="PF01554">
    <property type="entry name" value="MatE"/>
    <property type="match status" value="2"/>
</dbReference>
<evidence type="ECO:0000256" key="4">
    <source>
        <dbReference type="ARBA" id="ARBA00022723"/>
    </source>
</evidence>
<dbReference type="PROSITE" id="PS51194">
    <property type="entry name" value="HELICASE_CTER"/>
    <property type="match status" value="1"/>
</dbReference>
<evidence type="ECO:0000313" key="25">
    <source>
        <dbReference type="Proteomes" id="UP000327013"/>
    </source>
</evidence>
<keyword evidence="5" id="KW-0677">Repeat</keyword>
<feature type="transmembrane region" description="Helical" evidence="16">
    <location>
        <begin position="1930"/>
        <end position="1948"/>
    </location>
</feature>
<dbReference type="SMART" id="SM00535">
    <property type="entry name" value="RIBOc"/>
    <property type="match status" value="2"/>
</dbReference>
<feature type="compositionally biased region" description="Polar residues" evidence="17">
    <location>
        <begin position="1662"/>
        <end position="1673"/>
    </location>
</feature>
<dbReference type="CDD" id="cd13132">
    <property type="entry name" value="MATE_eukaryotic"/>
    <property type="match status" value="1"/>
</dbReference>
<name>A0A5N6KSI4_9ROSI</name>
<feature type="transmembrane region" description="Helical" evidence="16">
    <location>
        <begin position="2082"/>
        <end position="2103"/>
    </location>
</feature>
<dbReference type="Gene3D" id="3.30.160.380">
    <property type="entry name" value="Dicer dimerisation domain"/>
    <property type="match status" value="1"/>
</dbReference>
<dbReference type="GO" id="GO:0005737">
    <property type="term" value="C:cytoplasm"/>
    <property type="evidence" value="ECO:0007669"/>
    <property type="project" value="TreeGrafter"/>
</dbReference>
<evidence type="ECO:0000259" key="21">
    <source>
        <dbReference type="PROSITE" id="PS51192"/>
    </source>
</evidence>
<feature type="transmembrane region" description="Helical" evidence="16">
    <location>
        <begin position="1792"/>
        <end position="1816"/>
    </location>
</feature>
<keyword evidence="6" id="KW-0547">Nucleotide-binding</keyword>
<evidence type="ECO:0000259" key="19">
    <source>
        <dbReference type="PROSITE" id="PS50142"/>
    </source>
</evidence>
<feature type="domain" description="Helicase C-terminal" evidence="22">
    <location>
        <begin position="430"/>
        <end position="598"/>
    </location>
</feature>
<keyword evidence="25" id="KW-1185">Reference proteome</keyword>
<comment type="cofactor">
    <cofactor evidence="2">
        <name>Mg(2+)</name>
        <dbReference type="ChEBI" id="CHEBI:18420"/>
    </cofactor>
</comment>
<feature type="transmembrane region" description="Helical" evidence="16">
    <location>
        <begin position="2009"/>
        <end position="2030"/>
    </location>
</feature>
<feature type="domain" description="Helicase ATP-binding" evidence="21">
    <location>
        <begin position="95"/>
        <end position="277"/>
    </location>
</feature>
<evidence type="ECO:0000256" key="16">
    <source>
        <dbReference type="RuleBase" id="RU004914"/>
    </source>
</evidence>
<dbReference type="GO" id="GO:0005634">
    <property type="term" value="C:nucleus"/>
    <property type="evidence" value="ECO:0007669"/>
    <property type="project" value="TreeGrafter"/>
</dbReference>
<feature type="transmembrane region" description="Helical" evidence="16">
    <location>
        <begin position="2109"/>
        <end position="2129"/>
    </location>
</feature>
<feature type="domain" description="Dicer dsRNA-binding fold" evidence="23">
    <location>
        <begin position="638"/>
        <end position="728"/>
    </location>
</feature>
<evidence type="ECO:0000256" key="2">
    <source>
        <dbReference type="ARBA" id="ARBA00001946"/>
    </source>
</evidence>
<dbReference type="Proteomes" id="UP000327013">
    <property type="component" value="Unassembled WGS sequence"/>
</dbReference>
<dbReference type="InterPro" id="IPR000999">
    <property type="entry name" value="RNase_III_dom"/>
</dbReference>
<evidence type="ECO:0000256" key="17">
    <source>
        <dbReference type="SAM" id="MobiDB-lite"/>
    </source>
</evidence>
<dbReference type="Pfam" id="PF00636">
    <property type="entry name" value="Ribonuclease_3"/>
    <property type="match status" value="2"/>
</dbReference>
<dbReference type="InterPro" id="IPR002528">
    <property type="entry name" value="MATE_fam"/>
</dbReference>
<keyword evidence="8" id="KW-0347">Helicase</keyword>
<feature type="region of interest" description="Disordered" evidence="17">
    <location>
        <begin position="1617"/>
        <end position="1681"/>
    </location>
</feature>
<evidence type="ECO:0000256" key="1">
    <source>
        <dbReference type="ARBA" id="ARBA00001936"/>
    </source>
</evidence>
<dbReference type="PANTHER" id="PTHR14950:SF62">
    <property type="entry name" value="DICER-LIKE PROTEIN 1"/>
    <property type="match status" value="1"/>
</dbReference>
<dbReference type="Pfam" id="PF00271">
    <property type="entry name" value="Helicase_C"/>
    <property type="match status" value="1"/>
</dbReference>
<dbReference type="Pfam" id="PF03368">
    <property type="entry name" value="Dicer_dimer"/>
    <property type="match status" value="1"/>
</dbReference>
<dbReference type="SMART" id="SM00490">
    <property type="entry name" value="HELICc"/>
    <property type="match status" value="1"/>
</dbReference>
<keyword evidence="9" id="KW-0862">Zinc</keyword>
<evidence type="ECO:0000256" key="3">
    <source>
        <dbReference type="ARBA" id="ARBA00010199"/>
    </source>
</evidence>
<keyword evidence="10" id="KW-0067">ATP-binding</keyword>
<feature type="compositionally biased region" description="Acidic residues" evidence="17">
    <location>
        <begin position="9"/>
        <end position="19"/>
    </location>
</feature>
<dbReference type="PROSITE" id="PS00517">
    <property type="entry name" value="RNASE_3_1"/>
    <property type="match status" value="1"/>
</dbReference>
<sequence length="2147" mass="240799">MFGQTSADESAEDSSDEGPDTNSQTSIPTASENRRRQNALFESWAIEAINEIGTEELSRSTKVEHDAQMSLKSMMARHETDKRIIASPRDYQMELFERAKEQNTIAVLDTGSGKTLIAVLLLQHILDLELVRREAGLHRKVAFFVVDKIMLCQQQFAVLSANLDHKVDQFYGSIGHSIWDKQLWAKNFDENMVIVCTADALLGCLMHSFIKMRQINLLIFDEAHHAKKRHGYAKIIRDFYLAEPNVGHRPRIFGTTASPIDISIKDMDIARAQTKELEELLDAKIATPSDPKALQAFVQRPREYGAKYSPLGEQFETELYKALFAKYWHLEDFKKMFNEAKIQSRELGAWCSDVFWKFALSERQARKMIARTERRHTSCHKIRLVEVPKSTEVPMTGTEGDKESSALEEAQRAIQARDFGKPTLQSISTKVLQLYNVLAQEFERTGDSRVLVFVERKSTAMLLCLLFTEFKDSLKNVSCGFLIGSHVWKDDGMNNTSRDQAVTLMKFRKGEVNCLFATSAAEEGLDIQDCNVVIRFDPVKTMIQYIQSRGRARHLNSKFYHLIERDNHTMHRKISEVTQSAEIMSEFSSIVPEDRILKGLEEDEDFDSRREHSQQAHASSLPVLIEPNTGAKLTFDFALVVLAQYAATIDHEFDEDMSVSYILSRHQNGFVCEVLLPQLSPLKSAIGFPYRKKALAKRSAAFEACKRLRRDGYLDASFLPTLQKKKPTMRNARLAVNDRASAKYKMIQKPGLWAQGRGSKTTTYFLTVINLDSLWQRAIRPLGLLTREPLQTIPEFPIYRVDSQICNVVCQNIEAPLTLTKEISHLTGFTLQIFKDVFNKTFDRADTEMSYWIVPLTTLPADLSSNYSKPSSLIDWELAAKVDLKEPCQWDRNMVYSDIENKFFIDPFHGGRRFYSGKVVPSLRPRDSVPADCAPASGRNKDNILDYTVSLWKKSAERRTWDENQPVLAAEMNSHRLNILARPGEQEKAAKIKAFICPEPLKISLLPPEIAAMATIFPGIISRIESYLIAIEFYDILQLKVAPALALEAITKDSDNSGENGAEKINFQPGMGANYEVLEFIGDTFLKMSTTISIFSLYGYEDEFHMHVHRMLMVCNANLMKNAKAKGYYKYIRAVSFSRRTWYPELKQLGGKSVGSNSSKLGLGDKTIADICEAAIGAALVANVESGYCDLTRFDDAVRAVTHFVEDQNHIMLKWSDYVTAYQTKLPKYVSEESTASQRDLVDKLALDHPYRFRYARIARSAFSHPSYPRSWEPGIPSYERLEFLGDSLLDMACVLHLYIKFGNKHDPQWLTEHKMAMASNKFLGAVCVKLGFHKHMRFAHSAIEKSMRDYVAEISEIEADHPGERDYWVLARDPPKCLPDIVEAYVGAMFVDSGFDFGEVQRFFDMHIKWFFEDMKIYDTYASSHPVTRLYRFLDEAMGCHEYRLMVQEMPTADGMATKALSGLLIHQAVVAKGHASAVRNAKTQAASDFLRQVEGIAPFEFRRRFQCDCKPLEGKSGDIGGQAGNEDYEDAVVDSDTLSRSQTQPGQGIPISSPGLQAADSHYSLAGSYRRPSVVGGPGRNTIIPAFQLPIEGFNFMTEEEREYAYREERSLLRDNDIIPPKHPRRRESTTSNSRGNQFLAALRRKSSRADEEAAPSGEATENTALLSGSTELPYGGEDSPENIDKKWDEAVAAGKIQTTWQREAKVIARYSRSLIATFILQYSLPVTSIFFTGHLGELELGAVSLGAMTSTITGVAIFQGLATSLDTLCSQAYGSGHKKLVGLQMQRMAAFLLVVTIPIAVVWLNATTILAKIVPEKEIAVMAGQYLKIVLIGAPGYAMWESGKRFVQAQGLFSATLYCLMFVAPLNVFLHWLFVRHFALGFIGAPIAVAITENVLPLCLFCYVYFVAGSECWGGFSRAALQNWWPMIKLALPGLVMVLAEYLAFEILTLMSSFISSTHLAAQSLLSTIATIAFQIPFPISIAASTRIANLIGATLAPAAQTTAKVALITSLFAGALNMILLSALRFQLPRLFTNVPEVIELVGQTMPLVATFQLADSVAAICNGILRGLGRQEIGGYVALFAYYGVAMPISIATCFTLHWDLFGLWLGCAVALLLVAVIEAVFILRTDWDRAVQEAQERNNAS</sequence>
<keyword evidence="4" id="KW-0479">Metal-binding</keyword>
<evidence type="ECO:0000256" key="8">
    <source>
        <dbReference type="ARBA" id="ARBA00022806"/>
    </source>
</evidence>
<dbReference type="GO" id="GO:0042910">
    <property type="term" value="F:xenobiotic transmembrane transporter activity"/>
    <property type="evidence" value="ECO:0007669"/>
    <property type="project" value="InterPro"/>
</dbReference>
<keyword evidence="11" id="KW-0460">Magnesium</keyword>
<dbReference type="InterPro" id="IPR045069">
    <property type="entry name" value="MATE_euk"/>
</dbReference>
<evidence type="ECO:0000256" key="12">
    <source>
        <dbReference type="ARBA" id="ARBA00022884"/>
    </source>
</evidence>
<dbReference type="GO" id="GO:0046872">
    <property type="term" value="F:metal ion binding"/>
    <property type="evidence" value="ECO:0007669"/>
    <property type="project" value="UniProtKB-KW"/>
</dbReference>
<dbReference type="GO" id="GO:0030422">
    <property type="term" value="P:siRNA processing"/>
    <property type="evidence" value="ECO:0007669"/>
    <property type="project" value="TreeGrafter"/>
</dbReference>
<evidence type="ECO:0000259" key="20">
    <source>
        <dbReference type="PROSITE" id="PS50821"/>
    </source>
</evidence>
<keyword evidence="12 15" id="KW-0694">RNA-binding</keyword>
<feature type="domain" description="RNase III" evidence="19">
    <location>
        <begin position="1074"/>
        <end position="1181"/>
    </location>
</feature>
<dbReference type="GO" id="GO:0015297">
    <property type="term" value="F:antiporter activity"/>
    <property type="evidence" value="ECO:0007669"/>
    <property type="project" value="InterPro"/>
</dbReference>
<evidence type="ECO:0000256" key="6">
    <source>
        <dbReference type="ARBA" id="ARBA00022741"/>
    </source>
</evidence>
<evidence type="ECO:0000256" key="7">
    <source>
        <dbReference type="ARBA" id="ARBA00022801"/>
    </source>
</evidence>
<dbReference type="EMBL" id="VIBQ01000012">
    <property type="protein sequence ID" value="KAB8342706.1"/>
    <property type="molecule type" value="Genomic_DNA"/>
</dbReference>
<keyword evidence="16" id="KW-1133">Transmembrane helix</keyword>
<accession>A0A5N6KSI4</accession>
<feature type="domain" description="DRBM" evidence="18">
    <location>
        <begin position="1426"/>
        <end position="1497"/>
    </location>
</feature>
<dbReference type="InterPro" id="IPR014720">
    <property type="entry name" value="dsRBD_dom"/>
</dbReference>
<dbReference type="GO" id="GO:0004386">
    <property type="term" value="F:helicase activity"/>
    <property type="evidence" value="ECO:0007669"/>
    <property type="project" value="UniProtKB-KW"/>
</dbReference>
<dbReference type="CDD" id="cd00593">
    <property type="entry name" value="RIBOc"/>
    <property type="match status" value="2"/>
</dbReference>
<dbReference type="PROSITE" id="PS50137">
    <property type="entry name" value="DS_RBD"/>
    <property type="match status" value="1"/>
</dbReference>
<keyword evidence="16" id="KW-0472">Membrane</keyword>
<dbReference type="GO" id="GO:0004525">
    <property type="term" value="F:ribonuclease III activity"/>
    <property type="evidence" value="ECO:0007669"/>
    <property type="project" value="InterPro"/>
</dbReference>
<dbReference type="PROSITE" id="PS51327">
    <property type="entry name" value="DICER_DSRBF"/>
    <property type="match status" value="1"/>
</dbReference>
<keyword evidence="7" id="KW-0378">Hydrolase</keyword>
<feature type="domain" description="RNase III" evidence="19">
    <location>
        <begin position="1242"/>
        <end position="1395"/>
    </location>
</feature>
<dbReference type="InterPro" id="IPR056755">
    <property type="entry name" value="DSRM_2"/>
</dbReference>
<dbReference type="OrthoDB" id="1469196at2759"/>
<dbReference type="Pfam" id="PF24995">
    <property type="entry name" value="DSRM_2"/>
    <property type="match status" value="1"/>
</dbReference>
<dbReference type="Gene3D" id="3.40.50.300">
    <property type="entry name" value="P-loop containing nucleotide triphosphate hydrolases"/>
    <property type="match status" value="2"/>
</dbReference>
<gene>
    <name evidence="24" type="ORF">FH972_022306</name>
</gene>
<dbReference type="PROSITE" id="PS50821">
    <property type="entry name" value="PAZ"/>
    <property type="match status" value="1"/>
</dbReference>
<evidence type="ECO:0000256" key="10">
    <source>
        <dbReference type="ARBA" id="ARBA00022840"/>
    </source>
</evidence>
<comment type="cofactor">
    <cofactor evidence="1">
        <name>Mn(2+)</name>
        <dbReference type="ChEBI" id="CHEBI:29035"/>
    </cofactor>
</comment>
<comment type="similarity">
    <text evidence="14 15">Belongs to the helicase family. Dicer subfamily.</text>
</comment>
<dbReference type="PROSITE" id="PS51192">
    <property type="entry name" value="HELICASE_ATP_BIND_1"/>
    <property type="match status" value="1"/>
</dbReference>
<dbReference type="NCBIfam" id="TIGR00797">
    <property type="entry name" value="matE"/>
    <property type="match status" value="1"/>
</dbReference>
<dbReference type="CDD" id="cd18034">
    <property type="entry name" value="DEXHc_dicer"/>
    <property type="match status" value="1"/>
</dbReference>
<dbReference type="GO" id="GO:0005524">
    <property type="term" value="F:ATP binding"/>
    <property type="evidence" value="ECO:0007669"/>
    <property type="project" value="UniProtKB-KW"/>
</dbReference>
<feature type="compositionally biased region" description="Polar residues" evidence="17">
    <location>
        <begin position="20"/>
        <end position="31"/>
    </location>
</feature>
<feature type="transmembrane region" description="Helical" evidence="16">
    <location>
        <begin position="1855"/>
        <end position="1877"/>
    </location>
</feature>
<evidence type="ECO:0000256" key="13">
    <source>
        <dbReference type="ARBA" id="ARBA00023211"/>
    </source>
</evidence>
<dbReference type="Pfam" id="PF04851">
    <property type="entry name" value="ResIII"/>
    <property type="match status" value="1"/>
</dbReference>
<dbReference type="InterPro" id="IPR038248">
    <property type="entry name" value="Dicer_dimer_sf"/>
</dbReference>
<dbReference type="SMART" id="SM00487">
    <property type="entry name" value="DEXDc"/>
    <property type="match status" value="1"/>
</dbReference>
<dbReference type="InterPro" id="IPR036389">
    <property type="entry name" value="RNase_III_sf"/>
</dbReference>
<dbReference type="GO" id="GO:0003723">
    <property type="term" value="F:RNA binding"/>
    <property type="evidence" value="ECO:0007669"/>
    <property type="project" value="UniProtKB-UniRule"/>
</dbReference>
<feature type="transmembrane region" description="Helical" evidence="16">
    <location>
        <begin position="1968"/>
        <end position="1988"/>
    </location>
</feature>